<dbReference type="PANTHER" id="PTHR45973">
    <property type="entry name" value="PROTEIN PHOSPHATASE 1 REGULATORY SUBUNIT SDS22-RELATED"/>
    <property type="match status" value="1"/>
</dbReference>
<sequence length="318" mass="36919">RAQRLPGETEDTMAEESPHESKKMVYISMSLIARRNLQLPAEKQTPEDITKAVAKLTTVRLDRENIGTLENFKCLENVCSLYLQQNQIKRIENLELLCSLRFLMLAGNKIQKVENLKPLQQLGFLDLSNNQIEQLDPGEFPESLIILKMIDNDCTKQERYRERIIGALPALQQLDGNPIQRRKEPNETDEANETSGDSESEEEQYDSETKKEDSLPEISVSLGKMKEFFVDIHKEIVCRSQWRRKEAETDHNLRMNELEEIRREITQRQYEPVRMKNNSSHQECDRNVILSEAGTKEMQIREPQLKLLTDTPGKQIHG</sequence>
<dbReference type="SMART" id="SM00365">
    <property type="entry name" value="LRR_SD22"/>
    <property type="match status" value="3"/>
</dbReference>
<accession>A0A401SRG4</accession>
<evidence type="ECO:0000313" key="8">
    <source>
        <dbReference type="Proteomes" id="UP000287033"/>
    </source>
</evidence>
<dbReference type="AlphaFoldDB" id="A0A401SRG4"/>
<evidence type="ECO:0000256" key="4">
    <source>
        <dbReference type="ARBA" id="ARBA00023069"/>
    </source>
</evidence>
<evidence type="ECO:0000256" key="5">
    <source>
        <dbReference type="ARBA" id="ARBA00023273"/>
    </source>
</evidence>
<dbReference type="OMA" id="PRQRKET"/>
<dbReference type="InterPro" id="IPR032675">
    <property type="entry name" value="LRR_dom_sf"/>
</dbReference>
<keyword evidence="5" id="KW-0966">Cell projection</keyword>
<dbReference type="Proteomes" id="UP000287033">
    <property type="component" value="Unassembled WGS sequence"/>
</dbReference>
<dbReference type="Pfam" id="PF14580">
    <property type="entry name" value="LRR_9"/>
    <property type="match status" value="1"/>
</dbReference>
<dbReference type="InterPro" id="IPR003591">
    <property type="entry name" value="Leu-rich_rpt_typical-subtyp"/>
</dbReference>
<name>A0A401SRG4_CHIPU</name>
<comment type="caution">
    <text evidence="7">The sequence shown here is derived from an EMBL/GenBank/DDBJ whole genome shotgun (WGS) entry which is preliminary data.</text>
</comment>
<keyword evidence="4" id="KW-0969">Cilium</keyword>
<gene>
    <name evidence="7" type="ORF">chiPu_0011460</name>
</gene>
<dbReference type="PROSITE" id="PS51450">
    <property type="entry name" value="LRR"/>
    <property type="match status" value="3"/>
</dbReference>
<dbReference type="SMART" id="SM00369">
    <property type="entry name" value="LRR_TYP"/>
    <property type="match status" value="2"/>
</dbReference>
<dbReference type="Gene3D" id="3.80.10.10">
    <property type="entry name" value="Ribonuclease Inhibitor"/>
    <property type="match status" value="1"/>
</dbReference>
<protein>
    <recommendedName>
        <fullName evidence="9">U2A'/phosphoprotein 32 family A C-terminal domain-containing protein</fullName>
    </recommendedName>
</protein>
<dbReference type="OrthoDB" id="7451790at2759"/>
<dbReference type="InterPro" id="IPR001611">
    <property type="entry name" value="Leu-rich_rpt"/>
</dbReference>
<feature type="non-terminal residue" evidence="7">
    <location>
        <position position="1"/>
    </location>
</feature>
<reference evidence="7 8" key="1">
    <citation type="journal article" date="2018" name="Nat. Ecol. Evol.">
        <title>Shark genomes provide insights into elasmobranch evolution and the origin of vertebrates.</title>
        <authorList>
            <person name="Hara Y"/>
            <person name="Yamaguchi K"/>
            <person name="Onimaru K"/>
            <person name="Kadota M"/>
            <person name="Koyanagi M"/>
            <person name="Keeley SD"/>
            <person name="Tatsumi K"/>
            <person name="Tanaka K"/>
            <person name="Motone F"/>
            <person name="Kageyama Y"/>
            <person name="Nozu R"/>
            <person name="Adachi N"/>
            <person name="Nishimura O"/>
            <person name="Nakagawa R"/>
            <person name="Tanegashima C"/>
            <person name="Kiyatake I"/>
            <person name="Matsumoto R"/>
            <person name="Murakumo K"/>
            <person name="Nishida K"/>
            <person name="Terakita A"/>
            <person name="Kuratani S"/>
            <person name="Sato K"/>
            <person name="Hyodo S Kuraku.S."/>
        </authorList>
    </citation>
    <scope>NUCLEOTIDE SEQUENCE [LARGE SCALE GENOMIC DNA]</scope>
</reference>
<evidence type="ECO:0008006" key="9">
    <source>
        <dbReference type="Google" id="ProtNLM"/>
    </source>
</evidence>
<evidence type="ECO:0000256" key="6">
    <source>
        <dbReference type="SAM" id="MobiDB-lite"/>
    </source>
</evidence>
<evidence type="ECO:0000256" key="3">
    <source>
        <dbReference type="ARBA" id="ARBA00022737"/>
    </source>
</evidence>
<proteinExistence type="predicted"/>
<dbReference type="EMBL" id="BEZZ01000478">
    <property type="protein sequence ID" value="GCC32994.1"/>
    <property type="molecule type" value="Genomic_DNA"/>
</dbReference>
<keyword evidence="3" id="KW-0677">Repeat</keyword>
<dbReference type="STRING" id="137246.A0A401SRG4"/>
<evidence type="ECO:0000256" key="1">
    <source>
        <dbReference type="ARBA" id="ARBA00004138"/>
    </source>
</evidence>
<organism evidence="7 8">
    <name type="scientific">Chiloscyllium punctatum</name>
    <name type="common">Brownbanded bambooshark</name>
    <name type="synonym">Hemiscyllium punctatum</name>
    <dbReference type="NCBI Taxonomy" id="137246"/>
    <lineage>
        <taxon>Eukaryota</taxon>
        <taxon>Metazoa</taxon>
        <taxon>Chordata</taxon>
        <taxon>Craniata</taxon>
        <taxon>Vertebrata</taxon>
        <taxon>Chondrichthyes</taxon>
        <taxon>Elasmobranchii</taxon>
        <taxon>Galeomorphii</taxon>
        <taxon>Galeoidea</taxon>
        <taxon>Orectolobiformes</taxon>
        <taxon>Hemiscylliidae</taxon>
        <taxon>Chiloscyllium</taxon>
    </lineage>
</organism>
<dbReference type="InterPro" id="IPR050576">
    <property type="entry name" value="Cilia_flagella_integrity"/>
</dbReference>
<dbReference type="PANTHER" id="PTHR45973:SF9">
    <property type="entry name" value="LEUCINE-RICH REPEAT-CONTAINING PROTEIN 46"/>
    <property type="match status" value="1"/>
</dbReference>
<keyword evidence="2" id="KW-0433">Leucine-rich repeat</keyword>
<evidence type="ECO:0000256" key="2">
    <source>
        <dbReference type="ARBA" id="ARBA00022614"/>
    </source>
</evidence>
<keyword evidence="8" id="KW-1185">Reference proteome</keyword>
<comment type="subcellular location">
    <subcellularLocation>
        <location evidence="1">Cell projection</location>
        <location evidence="1">Cilium</location>
    </subcellularLocation>
</comment>
<dbReference type="SUPFAM" id="SSF52058">
    <property type="entry name" value="L domain-like"/>
    <property type="match status" value="1"/>
</dbReference>
<evidence type="ECO:0000313" key="7">
    <source>
        <dbReference type="EMBL" id="GCC32994.1"/>
    </source>
</evidence>
<feature type="compositionally biased region" description="Acidic residues" evidence="6">
    <location>
        <begin position="187"/>
        <end position="206"/>
    </location>
</feature>
<feature type="region of interest" description="Disordered" evidence="6">
    <location>
        <begin position="175"/>
        <end position="216"/>
    </location>
</feature>